<reference evidence="7 8" key="1">
    <citation type="submission" date="2019-12" db="EMBL/GenBank/DDBJ databases">
        <authorList>
            <person name="Reyes-Prieto M."/>
        </authorList>
    </citation>
    <scope>NUCLEOTIDE SEQUENCE [LARGE SCALE GENOMIC DNA]</scope>
    <source>
        <strain evidence="7">HF14-78462</strain>
    </source>
</reference>
<comment type="similarity">
    <text evidence="1">Belongs to the peptidase C15 family.</text>
</comment>
<dbReference type="Pfam" id="PF01470">
    <property type="entry name" value="Peptidase_C15"/>
    <property type="match status" value="1"/>
</dbReference>
<feature type="active site" evidence="6">
    <location>
        <position position="147"/>
    </location>
</feature>
<evidence type="ECO:0000256" key="2">
    <source>
        <dbReference type="ARBA" id="ARBA00022490"/>
    </source>
</evidence>
<organism evidence="7 8">
    <name type="scientific">Starkeya nomas</name>
    <dbReference type="NCBI Taxonomy" id="2666134"/>
    <lineage>
        <taxon>Bacteria</taxon>
        <taxon>Pseudomonadati</taxon>
        <taxon>Pseudomonadota</taxon>
        <taxon>Alphaproteobacteria</taxon>
        <taxon>Hyphomicrobiales</taxon>
        <taxon>Xanthobacteraceae</taxon>
        <taxon>Starkeya</taxon>
    </lineage>
</organism>
<dbReference type="PANTHER" id="PTHR23402">
    <property type="entry name" value="PROTEASE FAMILY C15 PYROGLUTAMYL-PEPTIDASE I-RELATED"/>
    <property type="match status" value="1"/>
</dbReference>
<dbReference type="Proteomes" id="UP000433050">
    <property type="component" value="Unassembled WGS sequence"/>
</dbReference>
<dbReference type="EMBL" id="CACSAS010000001">
    <property type="protein sequence ID" value="CAA0087900.1"/>
    <property type="molecule type" value="Genomic_DNA"/>
</dbReference>
<dbReference type="Gene3D" id="3.40.630.20">
    <property type="entry name" value="Peptidase C15, pyroglutamyl peptidase I-like"/>
    <property type="match status" value="1"/>
</dbReference>
<name>A0A5S9NEN5_9HYPH</name>
<dbReference type="EC" id="3.4.19.3" evidence="6"/>
<comment type="catalytic activity">
    <reaction evidence="6">
        <text>Release of an N-terminal pyroglutamyl group from a polypeptide, the second amino acid generally not being Pro.</text>
        <dbReference type="EC" id="3.4.19.3"/>
    </reaction>
</comment>
<proteinExistence type="inferred from homology"/>
<gene>
    <name evidence="7" type="primary">pcp</name>
    <name evidence="7" type="ORF">STARVERO_00586</name>
</gene>
<dbReference type="PIRSF" id="PIRSF015592">
    <property type="entry name" value="Prld-crbxl_pptds"/>
    <property type="match status" value="1"/>
</dbReference>
<dbReference type="InterPro" id="IPR016125">
    <property type="entry name" value="Peptidase_C15-like"/>
</dbReference>
<accession>A0A5S9NEN5</accession>
<evidence type="ECO:0000256" key="1">
    <source>
        <dbReference type="ARBA" id="ARBA00006641"/>
    </source>
</evidence>
<dbReference type="PANTHER" id="PTHR23402:SF1">
    <property type="entry name" value="PYROGLUTAMYL-PEPTIDASE I"/>
    <property type="match status" value="1"/>
</dbReference>
<dbReference type="GO" id="GO:0016920">
    <property type="term" value="F:pyroglutamyl-peptidase activity"/>
    <property type="evidence" value="ECO:0007669"/>
    <property type="project" value="UniProtKB-EC"/>
</dbReference>
<keyword evidence="8" id="KW-1185">Reference proteome</keyword>
<evidence type="ECO:0000256" key="4">
    <source>
        <dbReference type="ARBA" id="ARBA00022801"/>
    </source>
</evidence>
<evidence type="ECO:0000313" key="8">
    <source>
        <dbReference type="Proteomes" id="UP000433050"/>
    </source>
</evidence>
<evidence type="ECO:0000256" key="6">
    <source>
        <dbReference type="PROSITE-ProRule" id="PRU10077"/>
    </source>
</evidence>
<dbReference type="AlphaFoldDB" id="A0A5S9NEN5"/>
<sequence>MPHGTGPRILVTGFGPFPGMPRNPSAVLAGALARSRRLRPADITLSILPTSWAEAEAFAATLDAFDPDIVLMLGVAGRRRHVAIETLARNATGPFPDVTRKRPAARLLETGAPASRRVAAAAMPLLRALREAGVPAHLSRDAGRYICNALAWRAYGWARAGRRADGGPRLAVFVHIPLPRPGALSQARLRGALEALLVALAGQCRLAIPATVRAAAER</sequence>
<protein>
    <recommendedName>
        <fullName evidence="6">Pyroglutamyl-peptidase I</fullName>
        <ecNumber evidence="6">3.4.19.3</ecNumber>
    </recommendedName>
</protein>
<dbReference type="InterPro" id="IPR033694">
    <property type="entry name" value="PGPEP1_Cys_AS"/>
</dbReference>
<evidence type="ECO:0000256" key="5">
    <source>
        <dbReference type="ARBA" id="ARBA00022807"/>
    </source>
</evidence>
<evidence type="ECO:0000313" key="7">
    <source>
        <dbReference type="EMBL" id="CAA0087900.1"/>
    </source>
</evidence>
<keyword evidence="3" id="KW-0645">Protease</keyword>
<dbReference type="GO" id="GO:0006508">
    <property type="term" value="P:proteolysis"/>
    <property type="evidence" value="ECO:0007669"/>
    <property type="project" value="UniProtKB-KW"/>
</dbReference>
<dbReference type="GO" id="GO:0005829">
    <property type="term" value="C:cytosol"/>
    <property type="evidence" value="ECO:0007669"/>
    <property type="project" value="InterPro"/>
</dbReference>
<dbReference type="SUPFAM" id="SSF53182">
    <property type="entry name" value="Pyrrolidone carboxyl peptidase (pyroglutamate aminopeptidase)"/>
    <property type="match status" value="1"/>
</dbReference>
<keyword evidence="2" id="KW-0963">Cytoplasm</keyword>
<dbReference type="RefSeq" id="WP_159597854.1">
    <property type="nucleotide sequence ID" value="NZ_CACSAS010000001.1"/>
</dbReference>
<keyword evidence="4 7" id="KW-0378">Hydrolase</keyword>
<dbReference type="InterPro" id="IPR000816">
    <property type="entry name" value="Peptidase_C15"/>
</dbReference>
<dbReference type="PRINTS" id="PR00706">
    <property type="entry name" value="PYROGLUPTASE"/>
</dbReference>
<evidence type="ECO:0000256" key="3">
    <source>
        <dbReference type="ARBA" id="ARBA00022670"/>
    </source>
</evidence>
<dbReference type="InterPro" id="IPR036440">
    <property type="entry name" value="Peptidase_C15-like_sf"/>
</dbReference>
<dbReference type="PROSITE" id="PS01334">
    <property type="entry name" value="PYRASE_CYS"/>
    <property type="match status" value="1"/>
</dbReference>
<keyword evidence="5" id="KW-0788">Thiol protease</keyword>